<accession>A0A196SG28</accession>
<evidence type="ECO:0000256" key="2">
    <source>
        <dbReference type="SAM" id="MobiDB-lite"/>
    </source>
</evidence>
<dbReference type="EMBL" id="LXWW01000106">
    <property type="protein sequence ID" value="OAO15968.1"/>
    <property type="molecule type" value="Genomic_DNA"/>
</dbReference>
<keyword evidence="1" id="KW-0175">Coiled coil</keyword>
<sequence>MLNKPCHRIKASCFVVDNSIILVGGESLDKKWLYDIWRFDPFTGSWQVLYEEEASSFMPPGCSCSVSHSLLFFFQGLSNTVSVFDLRARAWCYHQPCSGLGTPDASLIHLHQATCVVDGDAAFTVFAFGGVSFSFPRLEALEKQSVARHAVSSFVVDKRSLRAPHKHPTLNAAPALDSHVSVATSASRLSGVSGGVNDGVNGVTAVNTVEAAQEEKNDLSTLFAATDTRSVSALAEHCLTREDGCLFTLRPDPRTTFLLSPFSDSPLTAQSPASHTAFFPTSIPCYGKLPDFNAFRSDLEQVQQVQQAQQARQAQQAQQVQLPALSPARAFDSDRYPVSPLSVLSPRDGESSGRSGIPPPTPLPGIQENLNHTRSMSMQILTADASTPLGHTKTTSFTWSPKFASEHRLASLSQGHFNFQPFSKPMVQERAISPVEKHSDLQYAYVNSNRSSLVVPKEKHEEDNLLEMLYEDEWEKIRKAKEEISGLENEIQSLRWRVEAAMQEKSTAEGAIRLLEANARDSKYESYTLEELQAMYEEKKRVL</sequence>
<dbReference type="Proteomes" id="UP000078348">
    <property type="component" value="Unassembled WGS sequence"/>
</dbReference>
<keyword evidence="4" id="KW-1185">Reference proteome</keyword>
<protein>
    <submittedName>
        <fullName evidence="3">Uncharacterized protein</fullName>
    </submittedName>
</protein>
<feature type="region of interest" description="Disordered" evidence="2">
    <location>
        <begin position="331"/>
        <end position="364"/>
    </location>
</feature>
<dbReference type="InterPro" id="IPR015915">
    <property type="entry name" value="Kelch-typ_b-propeller"/>
</dbReference>
<dbReference type="SUPFAM" id="SSF117281">
    <property type="entry name" value="Kelch motif"/>
    <property type="match status" value="1"/>
</dbReference>
<proteinExistence type="predicted"/>
<evidence type="ECO:0000313" key="3">
    <source>
        <dbReference type="EMBL" id="OAO15968.1"/>
    </source>
</evidence>
<organism evidence="3 4">
    <name type="scientific">Blastocystis sp. subtype 1 (strain ATCC 50177 / NandII)</name>
    <dbReference type="NCBI Taxonomy" id="478820"/>
    <lineage>
        <taxon>Eukaryota</taxon>
        <taxon>Sar</taxon>
        <taxon>Stramenopiles</taxon>
        <taxon>Bigyra</taxon>
        <taxon>Opalozoa</taxon>
        <taxon>Opalinata</taxon>
        <taxon>Blastocystidae</taxon>
        <taxon>Blastocystis</taxon>
    </lineage>
</organism>
<name>A0A196SG28_BLAHN</name>
<comment type="caution">
    <text evidence="3">The sequence shown here is derived from an EMBL/GenBank/DDBJ whole genome shotgun (WGS) entry which is preliminary data.</text>
</comment>
<feature type="coiled-coil region" evidence="1">
    <location>
        <begin position="470"/>
        <end position="518"/>
    </location>
</feature>
<evidence type="ECO:0000256" key="1">
    <source>
        <dbReference type="SAM" id="Coils"/>
    </source>
</evidence>
<reference evidence="3 4" key="1">
    <citation type="submission" date="2016-05" db="EMBL/GenBank/DDBJ databases">
        <title>Nuclear genome of Blastocystis sp. subtype 1 NandII.</title>
        <authorList>
            <person name="Gentekaki E."/>
            <person name="Curtis B."/>
            <person name="Stairs C."/>
            <person name="Eme L."/>
            <person name="Herman E."/>
            <person name="Klimes V."/>
            <person name="Arias M.C."/>
            <person name="Elias M."/>
            <person name="Hilliou F."/>
            <person name="Klute M."/>
            <person name="Malik S.-B."/>
            <person name="Pightling A."/>
            <person name="Rachubinski R."/>
            <person name="Salas D."/>
            <person name="Schlacht A."/>
            <person name="Suga H."/>
            <person name="Archibald J."/>
            <person name="Ball S.G."/>
            <person name="Clark G."/>
            <person name="Dacks J."/>
            <person name="Van Der Giezen M."/>
            <person name="Tsaousis A."/>
            <person name="Roger A."/>
        </authorList>
    </citation>
    <scope>NUCLEOTIDE SEQUENCE [LARGE SCALE GENOMIC DNA]</scope>
    <source>
        <strain evidence="4">ATCC 50177 / NandII</strain>
    </source>
</reference>
<dbReference type="OrthoDB" id="263283at2759"/>
<dbReference type="Gene3D" id="2.120.10.80">
    <property type="entry name" value="Kelch-type beta propeller"/>
    <property type="match status" value="1"/>
</dbReference>
<gene>
    <name evidence="3" type="ORF">AV274_2284</name>
</gene>
<dbReference type="AlphaFoldDB" id="A0A196SG28"/>
<evidence type="ECO:0000313" key="4">
    <source>
        <dbReference type="Proteomes" id="UP000078348"/>
    </source>
</evidence>